<dbReference type="PANTHER" id="PTHR34613:SF1">
    <property type="entry name" value="SLL6017 PROTEIN"/>
    <property type="match status" value="1"/>
</dbReference>
<organism evidence="1 2">
    <name type="scientific">Streptomyces alanosinicus</name>
    <dbReference type="NCBI Taxonomy" id="68171"/>
    <lineage>
        <taxon>Bacteria</taxon>
        <taxon>Bacillati</taxon>
        <taxon>Actinomycetota</taxon>
        <taxon>Actinomycetes</taxon>
        <taxon>Kitasatosporales</taxon>
        <taxon>Streptomycetaceae</taxon>
        <taxon>Streptomyces</taxon>
    </lineage>
</organism>
<reference evidence="1" key="1">
    <citation type="journal article" date="2014" name="Int. J. Syst. Evol. Microbiol.">
        <title>Complete genome sequence of Corynebacterium casei LMG S-19264T (=DSM 44701T), isolated from a smear-ripened cheese.</title>
        <authorList>
            <consortium name="US DOE Joint Genome Institute (JGI-PGF)"/>
            <person name="Walter F."/>
            <person name="Albersmeier A."/>
            <person name="Kalinowski J."/>
            <person name="Ruckert C."/>
        </authorList>
    </citation>
    <scope>NUCLEOTIDE SEQUENCE</scope>
    <source>
        <strain evidence="1">JCM 4714</strain>
    </source>
</reference>
<evidence type="ECO:0000313" key="1">
    <source>
        <dbReference type="EMBL" id="GHE04489.1"/>
    </source>
</evidence>
<dbReference type="EMBL" id="BMVG01000007">
    <property type="protein sequence ID" value="GHE04489.1"/>
    <property type="molecule type" value="Genomic_DNA"/>
</dbReference>
<proteinExistence type="predicted"/>
<dbReference type="PANTHER" id="PTHR34613">
    <property type="entry name" value="SLL0800 PROTEIN"/>
    <property type="match status" value="1"/>
</dbReference>
<gene>
    <name evidence="1" type="ORF">GCM10010339_36240</name>
</gene>
<accession>A0A918YIS4</accession>
<keyword evidence="2" id="KW-1185">Reference proteome</keyword>
<comment type="caution">
    <text evidence="1">The sequence shown here is derived from an EMBL/GenBank/DDBJ whole genome shotgun (WGS) entry which is preliminary data.</text>
</comment>
<sequence>MVGSSHEALHQIFQKDPTLLTKALQKVLHVPFPEPREIAALNVDLTEIEPVERRVDTLLRAETDEGTYLLVVESQGKVDERKRGSWPYYLSYLYEKYRCEPVLIVITQSSRTAEWASRPIRFGFRDWHSLTVRPLVLGPDNVPVIADERQAEKDVPLAVLSAMTHGRGPQAPAILESLAAALRTIDSETAAVFVQFVDSCLADPQAKQMWKELMTAIQYFWRHELAEQVRAEGRVQGLEQGREEGRIEDRREMILRILEWRGIPVADGVRERVTACTDLGQLEVWAQRAVLATDAAELFDTE</sequence>
<protein>
    <recommendedName>
        <fullName evidence="3">Rpn family recombination-promoting nuclease/putative transposase</fullName>
    </recommendedName>
</protein>
<dbReference type="Proteomes" id="UP000655443">
    <property type="component" value="Unassembled WGS sequence"/>
</dbReference>
<name>A0A918YIS4_9ACTN</name>
<dbReference type="RefSeq" id="WP_189953579.1">
    <property type="nucleotide sequence ID" value="NZ_BMVG01000007.1"/>
</dbReference>
<dbReference type="AlphaFoldDB" id="A0A918YIS4"/>
<evidence type="ECO:0008006" key="3">
    <source>
        <dbReference type="Google" id="ProtNLM"/>
    </source>
</evidence>
<reference evidence="1" key="2">
    <citation type="submission" date="2020-09" db="EMBL/GenBank/DDBJ databases">
        <authorList>
            <person name="Sun Q."/>
            <person name="Ohkuma M."/>
        </authorList>
    </citation>
    <scope>NUCLEOTIDE SEQUENCE</scope>
    <source>
        <strain evidence="1">JCM 4714</strain>
    </source>
</reference>
<evidence type="ECO:0000313" key="2">
    <source>
        <dbReference type="Proteomes" id="UP000655443"/>
    </source>
</evidence>